<organism evidence="2 3">
    <name type="scientific">Komagataeibacter intermedius NRIC 0521</name>
    <dbReference type="NCBI Taxonomy" id="1307934"/>
    <lineage>
        <taxon>Bacteria</taxon>
        <taxon>Pseudomonadati</taxon>
        <taxon>Pseudomonadota</taxon>
        <taxon>Alphaproteobacteria</taxon>
        <taxon>Acetobacterales</taxon>
        <taxon>Acetobacteraceae</taxon>
        <taxon>Komagataeibacter</taxon>
    </lineage>
</organism>
<reference evidence="2" key="1">
    <citation type="submission" date="2013-04" db="EMBL/GenBank/DDBJ databases">
        <title>The genome sequencing project of 58 acetic acid bacteria.</title>
        <authorList>
            <person name="Okamoto-Kainuma A."/>
            <person name="Ishikawa M."/>
            <person name="Umino S."/>
            <person name="Koizumi Y."/>
            <person name="Shiwa Y."/>
            <person name="Yoshikawa H."/>
            <person name="Matsutani M."/>
            <person name="Matsushita K."/>
        </authorList>
    </citation>
    <scope>NUCLEOTIDE SEQUENCE</scope>
    <source>
        <strain evidence="2">NRIC 0521</strain>
    </source>
</reference>
<dbReference type="EMBL" id="BAQJ01000087">
    <property type="protein sequence ID" value="GBQ70896.1"/>
    <property type="molecule type" value="Genomic_DNA"/>
</dbReference>
<proteinExistence type="predicted"/>
<keyword evidence="3" id="KW-1185">Reference proteome</keyword>
<protein>
    <submittedName>
        <fullName evidence="2">Uncharacterized protein</fullName>
    </submittedName>
</protein>
<evidence type="ECO:0000313" key="3">
    <source>
        <dbReference type="Proteomes" id="UP001061452"/>
    </source>
</evidence>
<name>A0ABQ0PIK3_9PROT</name>
<comment type="caution">
    <text evidence="2">The sequence shown here is derived from an EMBL/GenBank/DDBJ whole genome shotgun (WGS) entry which is preliminary data.</text>
</comment>
<dbReference type="Proteomes" id="UP001061452">
    <property type="component" value="Unassembled WGS sequence"/>
</dbReference>
<evidence type="ECO:0000313" key="2">
    <source>
        <dbReference type="EMBL" id="GBQ70896.1"/>
    </source>
</evidence>
<gene>
    <name evidence="2" type="ORF">AA0521_1796</name>
</gene>
<evidence type="ECO:0000256" key="1">
    <source>
        <dbReference type="SAM" id="MobiDB-lite"/>
    </source>
</evidence>
<accession>A0ABQ0PIK3</accession>
<sequence length="53" mass="5766">MVIRRWNGETGQFGSAQRDADHVRSQALNGADLKTASDEFMPYASDLGAITPI</sequence>
<feature type="region of interest" description="Disordered" evidence="1">
    <location>
        <begin position="1"/>
        <end position="21"/>
    </location>
</feature>